<dbReference type="Pfam" id="PF00963">
    <property type="entry name" value="Cohesin"/>
    <property type="match status" value="1"/>
</dbReference>
<evidence type="ECO:0000256" key="1">
    <source>
        <dbReference type="ARBA" id="ARBA00000427"/>
    </source>
</evidence>
<dbReference type="InterPro" id="IPR023364">
    <property type="entry name" value="Trans_sialidase_dom3"/>
</dbReference>
<evidence type="ECO:0000313" key="12">
    <source>
        <dbReference type="Proteomes" id="UP001343257"/>
    </source>
</evidence>
<dbReference type="InterPro" id="IPR008965">
    <property type="entry name" value="CBM2/CBM3_carb-bd_dom_sf"/>
</dbReference>
<keyword evidence="5" id="KW-0677">Repeat</keyword>
<keyword evidence="4 8" id="KW-0732">Signal</keyword>
<feature type="chain" id="PRO_5047141564" description="exo-alpha-sialidase" evidence="8">
    <location>
        <begin position="25"/>
        <end position="996"/>
    </location>
</feature>
<comment type="similarity">
    <text evidence="2">Belongs to the glycosyl hydrolase 33 family.</text>
</comment>
<dbReference type="PROSITE" id="PS00018">
    <property type="entry name" value="EF_HAND_1"/>
    <property type="match status" value="1"/>
</dbReference>
<evidence type="ECO:0000313" key="11">
    <source>
        <dbReference type="EMBL" id="MED5017655.1"/>
    </source>
</evidence>
<dbReference type="Proteomes" id="UP001343257">
    <property type="component" value="Unassembled WGS sequence"/>
</dbReference>
<evidence type="ECO:0000259" key="9">
    <source>
        <dbReference type="PROSITE" id="PS50222"/>
    </source>
</evidence>
<dbReference type="Gene3D" id="1.10.1330.10">
    <property type="entry name" value="Dockerin domain"/>
    <property type="match status" value="1"/>
</dbReference>
<dbReference type="InterPro" id="IPR018247">
    <property type="entry name" value="EF_Hand_1_Ca_BS"/>
</dbReference>
<feature type="domain" description="EF-hand" evidence="9">
    <location>
        <begin position="971"/>
        <end position="996"/>
    </location>
</feature>
<organism evidence="11 12">
    <name type="scientific">Paenibacillus chibensis</name>
    <dbReference type="NCBI Taxonomy" id="59846"/>
    <lineage>
        <taxon>Bacteria</taxon>
        <taxon>Bacillati</taxon>
        <taxon>Bacillota</taxon>
        <taxon>Bacilli</taxon>
        <taxon>Bacillales</taxon>
        <taxon>Paenibacillaceae</taxon>
        <taxon>Paenibacillus</taxon>
    </lineage>
</organism>
<dbReference type="Gene3D" id="2.40.220.10">
    <property type="entry name" value="Intramolecular Trans-sialidase, Domain 3"/>
    <property type="match status" value="1"/>
</dbReference>
<dbReference type="InterPro" id="IPR036278">
    <property type="entry name" value="Sialidase_sf"/>
</dbReference>
<reference evidence="11 12" key="1">
    <citation type="submission" date="2023-03" db="EMBL/GenBank/DDBJ databases">
        <title>Bacillus Genome Sequencing.</title>
        <authorList>
            <person name="Dunlap C."/>
        </authorList>
    </citation>
    <scope>NUCLEOTIDE SEQUENCE [LARGE SCALE GENOMIC DNA]</scope>
    <source>
        <strain evidence="11 12">NRS-52</strain>
    </source>
</reference>
<dbReference type="InterPro" id="IPR026856">
    <property type="entry name" value="Sialidase_fam"/>
</dbReference>
<keyword evidence="6" id="KW-0378">Hydrolase</keyword>
<evidence type="ECO:0000256" key="2">
    <source>
        <dbReference type="ARBA" id="ARBA00009348"/>
    </source>
</evidence>
<dbReference type="InterPro" id="IPR002048">
    <property type="entry name" value="EF_hand_dom"/>
</dbReference>
<comment type="caution">
    <text evidence="11">The sequence shown here is derived from an EMBL/GenBank/DDBJ whole genome shotgun (WGS) entry which is preliminary data.</text>
</comment>
<dbReference type="RefSeq" id="WP_328277455.1">
    <property type="nucleotide sequence ID" value="NZ_JARTLD010000025.1"/>
</dbReference>
<dbReference type="SUPFAM" id="SSF50939">
    <property type="entry name" value="Sialidases"/>
    <property type="match status" value="1"/>
</dbReference>
<comment type="catalytic activity">
    <reaction evidence="1">
        <text>Hydrolysis of alpha-(2-&gt;3)-, alpha-(2-&gt;6)-, alpha-(2-&gt;8)- glycosidic linkages of terminal sialic acid residues in oligosaccharides, glycoproteins, glycolipids, colominic acid and synthetic substrates.</text>
        <dbReference type="EC" id="3.2.1.18"/>
    </reaction>
</comment>
<dbReference type="PANTHER" id="PTHR10628:SF30">
    <property type="entry name" value="EXO-ALPHA-SIALIDASE"/>
    <property type="match status" value="1"/>
</dbReference>
<dbReference type="Gene3D" id="2.60.120.200">
    <property type="match status" value="1"/>
</dbReference>
<protein>
    <recommendedName>
        <fullName evidence="3">exo-alpha-sialidase</fullName>
        <ecNumber evidence="3">3.2.1.18</ecNumber>
    </recommendedName>
</protein>
<dbReference type="InterPro" id="IPR011040">
    <property type="entry name" value="Sialidase"/>
</dbReference>
<dbReference type="CDD" id="cd15482">
    <property type="entry name" value="Sialidase_non-viral"/>
    <property type="match status" value="1"/>
</dbReference>
<evidence type="ECO:0000256" key="6">
    <source>
        <dbReference type="ARBA" id="ARBA00022801"/>
    </source>
</evidence>
<feature type="signal peptide" evidence="8">
    <location>
        <begin position="1"/>
        <end position="24"/>
    </location>
</feature>
<keyword evidence="7" id="KW-0326">Glycosidase</keyword>
<dbReference type="InterPro" id="IPR002102">
    <property type="entry name" value="Cohesin_dom"/>
</dbReference>
<dbReference type="InterPro" id="IPR013320">
    <property type="entry name" value="ConA-like_dom_sf"/>
</dbReference>
<dbReference type="InterPro" id="IPR016134">
    <property type="entry name" value="Dockerin_dom"/>
</dbReference>
<dbReference type="EC" id="3.2.1.18" evidence="3"/>
<dbReference type="SUPFAM" id="SSF63446">
    <property type="entry name" value="Type I dockerin domain"/>
    <property type="match status" value="1"/>
</dbReference>
<dbReference type="PROSITE" id="PS51766">
    <property type="entry name" value="DOCKERIN"/>
    <property type="match status" value="1"/>
</dbReference>
<name>A0ABU6PS03_9BACL</name>
<gene>
    <name evidence="11" type="ORF">P9847_10105</name>
</gene>
<dbReference type="InterPro" id="IPR036439">
    <property type="entry name" value="Dockerin_dom_sf"/>
</dbReference>
<dbReference type="SUPFAM" id="SSF49899">
    <property type="entry name" value="Concanavalin A-like lectins/glucanases"/>
    <property type="match status" value="1"/>
</dbReference>
<dbReference type="PROSITE" id="PS50222">
    <property type="entry name" value="EF_HAND_2"/>
    <property type="match status" value="1"/>
</dbReference>
<dbReference type="CDD" id="cd14256">
    <property type="entry name" value="Dockerin_I"/>
    <property type="match status" value="1"/>
</dbReference>
<keyword evidence="12" id="KW-1185">Reference proteome</keyword>
<evidence type="ECO:0000256" key="7">
    <source>
        <dbReference type="ARBA" id="ARBA00023295"/>
    </source>
</evidence>
<evidence type="ECO:0000259" key="10">
    <source>
        <dbReference type="PROSITE" id="PS51766"/>
    </source>
</evidence>
<dbReference type="Gene3D" id="2.120.10.10">
    <property type="match status" value="1"/>
</dbReference>
<evidence type="ECO:0000256" key="5">
    <source>
        <dbReference type="ARBA" id="ARBA00022737"/>
    </source>
</evidence>
<dbReference type="InterPro" id="IPR004124">
    <property type="entry name" value="Glyco_hydro_33_N"/>
</dbReference>
<dbReference type="Gene3D" id="2.60.40.680">
    <property type="match status" value="1"/>
</dbReference>
<sequence length="996" mass="107869">MKKAAAMVLSFILLLSFFPAAMKAAPQQEEGSDPNLIFHAENKQIYNQNFTNLNDKVEVLKGLDEGTIIVRFRYSGSSIMSLFSLSNSTLANGHFHLYISPAAIGSENRYEEPGQPAVNTHIKADVAVKENAVHTIAMSVSKEQGYKYFLDGKLVKQDTTSARKFLSNIYAPNSAQLGRTERKAGSNTYPFNGEIDFAELYGKPLPDQQLLELTGVTQANPIQNPVPAGALITEPYSVFYPGLYGSNAYRIPSLLYTDSGTLIAGIDKRINHSGDSPANIDMMVRRSLDAGKSWETNGVLINDYPGNASNIDQELLQDRQTKRIFSLVLGFPEGGGFPTALKGSGFKTVNGNTYMVLRDQGGNEYTVRENGIVYDSSGAKTSYRVDKLRNLFNNDTRIGNIFLDSSPLKPLRTSYLELWHSDDEGKTWEGPVDMNPALKQEWMAFLGAGPGTGIQLTQGEHAGRLVFPVYFTNENGAQASAVIYSDDHGATWHRGESPNEGRVVNGTTLHERDFTGNEITESQVVEMPDGQLKLFMRNYSGYAQIATSFDGGETWDSEVVTERDLVAPYCQMTVIRYNGKIDGKEAVIFASPGSASSRINGTVKAGLIRENGTYANGRTKYVFDWTYSQLVKEGAYAYSSLVNLDQGTIGLLYEGTNMDFIKFNVEYLKWQRQTASPPAKLTSLAISDDKPSGYSAGDKLRVQASFSQYTLLSGDRTMNGFIGNQEVSLKLVSQNPAGTKYMFETAFPEISAGVQPFTASFSPNLKIVNVYGNALSNQAAENKMNTSVKAGSIEAQGAAVVITGPERAVPGKAFDVKLGLRQVERAAYAQDITISYDAGRMELVSAVSAAEGIQLVETKELGPGKLRFIVASQGAAHAVSGSADLISLQFVAKGTAAEVTASLQADEAVLGDSEGAETAAALSALHIRIEPETPGHSEDVNLDGKISIGDLAIAAAHYGKDSSSPDWEEAKRADINGDGKIDISDLAAIARKILEQ</sequence>
<dbReference type="SUPFAM" id="SSF49384">
    <property type="entry name" value="Carbohydrate-binding domain"/>
    <property type="match status" value="1"/>
</dbReference>
<evidence type="ECO:0000256" key="3">
    <source>
        <dbReference type="ARBA" id="ARBA00012733"/>
    </source>
</evidence>
<dbReference type="Pfam" id="PF13859">
    <property type="entry name" value="BNR_3"/>
    <property type="match status" value="1"/>
</dbReference>
<dbReference type="Pfam" id="PF02973">
    <property type="entry name" value="Sialidase"/>
    <property type="match status" value="1"/>
</dbReference>
<dbReference type="PANTHER" id="PTHR10628">
    <property type="entry name" value="SIALIDASE"/>
    <property type="match status" value="1"/>
</dbReference>
<dbReference type="InterPro" id="IPR002105">
    <property type="entry name" value="Dockerin_1_rpt"/>
</dbReference>
<evidence type="ECO:0000256" key="4">
    <source>
        <dbReference type="ARBA" id="ARBA00022729"/>
    </source>
</evidence>
<dbReference type="CDD" id="cd08547">
    <property type="entry name" value="Type_II_cohesin"/>
    <property type="match status" value="1"/>
</dbReference>
<dbReference type="Pfam" id="PF00404">
    <property type="entry name" value="Dockerin_1"/>
    <property type="match status" value="1"/>
</dbReference>
<proteinExistence type="inferred from homology"/>
<accession>A0ABU6PS03</accession>
<evidence type="ECO:0000256" key="8">
    <source>
        <dbReference type="SAM" id="SignalP"/>
    </source>
</evidence>
<feature type="domain" description="Dockerin" evidence="10">
    <location>
        <begin position="933"/>
        <end position="996"/>
    </location>
</feature>
<dbReference type="EMBL" id="JARTLD010000025">
    <property type="protein sequence ID" value="MED5017655.1"/>
    <property type="molecule type" value="Genomic_DNA"/>
</dbReference>